<organism evidence="6 7">
    <name type="scientific">Candidatus Protofrankia datiscae</name>
    <dbReference type="NCBI Taxonomy" id="2716812"/>
    <lineage>
        <taxon>Bacteria</taxon>
        <taxon>Bacillati</taxon>
        <taxon>Actinomycetota</taxon>
        <taxon>Actinomycetes</taxon>
        <taxon>Frankiales</taxon>
        <taxon>Frankiaceae</taxon>
        <taxon>Protofrankia</taxon>
    </lineage>
</organism>
<dbReference type="InterPro" id="IPR036188">
    <property type="entry name" value="FAD/NAD-bd_sf"/>
</dbReference>
<feature type="compositionally biased region" description="Polar residues" evidence="4">
    <location>
        <begin position="523"/>
        <end position="536"/>
    </location>
</feature>
<dbReference type="InterPro" id="IPR001613">
    <property type="entry name" value="Flavin_amine_oxidase"/>
</dbReference>
<name>F8AZI9_9ACTN</name>
<evidence type="ECO:0000256" key="3">
    <source>
        <dbReference type="PIRSR" id="PIRSR601613-1"/>
    </source>
</evidence>
<dbReference type="HOGENOM" id="CLU_022687_2_0_11"/>
<feature type="region of interest" description="Disordered" evidence="4">
    <location>
        <begin position="1"/>
        <end position="22"/>
    </location>
</feature>
<evidence type="ECO:0000313" key="6">
    <source>
        <dbReference type="EMBL" id="AEH08664.1"/>
    </source>
</evidence>
<keyword evidence="7" id="KW-1185">Reference proteome</keyword>
<keyword evidence="2" id="KW-0560">Oxidoreductase</keyword>
<dbReference type="Pfam" id="PF01593">
    <property type="entry name" value="Amino_oxidase"/>
    <property type="match status" value="1"/>
</dbReference>
<evidence type="ECO:0000256" key="4">
    <source>
        <dbReference type="SAM" id="MobiDB-lite"/>
    </source>
</evidence>
<dbReference type="PANTHER" id="PTHR42923:SF47">
    <property type="entry name" value="BLR3003 PROTEIN"/>
    <property type="match status" value="1"/>
</dbReference>
<dbReference type="SUPFAM" id="SSF51905">
    <property type="entry name" value="FAD/NAD(P)-binding domain"/>
    <property type="match status" value="1"/>
</dbReference>
<dbReference type="eggNOG" id="COG1232">
    <property type="taxonomic scope" value="Bacteria"/>
</dbReference>
<dbReference type="PANTHER" id="PTHR42923">
    <property type="entry name" value="PROTOPORPHYRINOGEN OXIDASE"/>
    <property type="match status" value="1"/>
</dbReference>
<feature type="domain" description="Amine oxidase" evidence="5">
    <location>
        <begin position="51"/>
        <end position="485"/>
    </location>
</feature>
<dbReference type="NCBIfam" id="TIGR03467">
    <property type="entry name" value="HpnE"/>
    <property type="match status" value="1"/>
</dbReference>
<feature type="compositionally biased region" description="Polar residues" evidence="4">
    <location>
        <begin position="609"/>
        <end position="618"/>
    </location>
</feature>
<sequence>MSVDTGTPSDAPPSEQAPKQALPVVTQPAAALAAGPPPPGGHRMVVVGGGLAGLSAALTAADIGADVTLLEARPRLGGATASFARDGLWVDTGQHVFMRCCTAYRGFLRRLGVEHLTTLQQRLDVPVLLADSGTNARLRRTRIPWPAPLHLTPALLGYRAFPFGQRLRAALAAYQLGRLDPSRPEVDGVSFGSWLARRGQSPATIEALWELLTVATLNAPADAASLGLAAKVVRTGLLERADAGDIGWAEVPLQRLHGEAAASELADVGADVRTSVKVRTIDRTATGWRVVTDSGTLDADSVVLAVPPPAAAALLPAGAVADPKRFVDLGSSPIVNVHMIYDRPVLRGPFLAVVGSPVQWVFDRTASSGIAESVADHPERAGAQYLAISLSAADDWIDRPAGEIRDIFVEEMRRLLPAARDAEAIEVFVTRERTATFRQAPGTRALRPGPATELPGLAVAGAWTDTDWPATMEGAVRSGLAAAKVALGGWRPRPPSPGPARRLLPVVVTSGGTPAQLGGCGSSPASPCKTSQSSRTPETKVPGERPSSSSPPGSSAPGPTGAPSAPPPPAASPQPSPPSTPPTPPSSPAPPAPPVPPTSLAPPALPSEQAPSTEQALPTEQAPLPAPTSAPTSAAASTAAPGATPNATSISTASPTGGFPA</sequence>
<dbReference type="AlphaFoldDB" id="F8AZI9"/>
<dbReference type="PRINTS" id="PR00757">
    <property type="entry name" value="AMINEOXDASEF"/>
</dbReference>
<evidence type="ECO:0000256" key="2">
    <source>
        <dbReference type="ARBA" id="ARBA00023002"/>
    </source>
</evidence>
<proteinExistence type="predicted"/>
<dbReference type="InterPro" id="IPR050464">
    <property type="entry name" value="Zeta_carotene_desat/Oxidored"/>
</dbReference>
<feature type="compositionally biased region" description="Pro residues" evidence="4">
    <location>
        <begin position="564"/>
        <end position="605"/>
    </location>
</feature>
<reference evidence="6 7" key="1">
    <citation type="submission" date="2011-05" db="EMBL/GenBank/DDBJ databases">
        <title>Complete sequence of chromosome of Frankia symbiont of Datisca glomerata.</title>
        <authorList>
            <consortium name="US DOE Joint Genome Institute"/>
            <person name="Lucas S."/>
            <person name="Han J."/>
            <person name="Lapidus A."/>
            <person name="Cheng J.-F."/>
            <person name="Goodwin L."/>
            <person name="Pitluck S."/>
            <person name="Peters L."/>
            <person name="Mikhailova N."/>
            <person name="Chertkov O."/>
            <person name="Teshima H."/>
            <person name="Han C."/>
            <person name="Tapia R."/>
            <person name="Land M."/>
            <person name="Hauser L."/>
            <person name="Kyrpides N."/>
            <person name="Ivanova N."/>
            <person name="Pagani I."/>
            <person name="Berry A."/>
            <person name="Pawlowski K."/>
            <person name="Persson T."/>
            <person name="Vanden Heuvel B."/>
            <person name="Benson D."/>
            <person name="Woyke T."/>
        </authorList>
    </citation>
    <scope>NUCLEOTIDE SEQUENCE [LARGE SCALE GENOMIC DNA]</scope>
    <source>
        <strain evidence="7">4085684</strain>
    </source>
</reference>
<dbReference type="Gene3D" id="3.50.50.60">
    <property type="entry name" value="FAD/NAD(P)-binding domain"/>
    <property type="match status" value="1"/>
</dbReference>
<dbReference type="KEGG" id="fsy:FsymDg_1168"/>
<evidence type="ECO:0000256" key="1">
    <source>
        <dbReference type="ARBA" id="ARBA00001974"/>
    </source>
</evidence>
<comment type="cofactor">
    <cofactor evidence="1">
        <name>FAD</name>
        <dbReference type="ChEBI" id="CHEBI:57692"/>
    </cofactor>
</comment>
<accession>F8AZI9</accession>
<dbReference type="InterPro" id="IPR017830">
    <property type="entry name" value="SQase_HpnE"/>
</dbReference>
<feature type="binding site" evidence="3">
    <location>
        <position position="278"/>
    </location>
    <ligand>
        <name>FAD</name>
        <dbReference type="ChEBI" id="CHEBI:57692"/>
    </ligand>
</feature>
<dbReference type="STRING" id="656024.FsymDg_1168"/>
<feature type="compositionally biased region" description="Low complexity" evidence="4">
    <location>
        <begin position="627"/>
        <end position="649"/>
    </location>
</feature>
<dbReference type="EMBL" id="CP002801">
    <property type="protein sequence ID" value="AEH08664.1"/>
    <property type="molecule type" value="Genomic_DNA"/>
</dbReference>
<gene>
    <name evidence="6" type="ordered locus">FsymDg_1168</name>
</gene>
<evidence type="ECO:0000259" key="5">
    <source>
        <dbReference type="Pfam" id="PF01593"/>
    </source>
</evidence>
<feature type="compositionally biased region" description="Low complexity" evidence="4">
    <location>
        <begin position="546"/>
        <end position="563"/>
    </location>
</feature>
<dbReference type="RefSeq" id="WP_013872642.1">
    <property type="nucleotide sequence ID" value="NC_015656.1"/>
</dbReference>
<feature type="region of interest" description="Disordered" evidence="4">
    <location>
        <begin position="514"/>
        <end position="661"/>
    </location>
</feature>
<dbReference type="InterPro" id="IPR002937">
    <property type="entry name" value="Amino_oxidase"/>
</dbReference>
<dbReference type="GO" id="GO:0016491">
    <property type="term" value="F:oxidoreductase activity"/>
    <property type="evidence" value="ECO:0007669"/>
    <property type="project" value="UniProtKB-KW"/>
</dbReference>
<evidence type="ECO:0000313" key="7">
    <source>
        <dbReference type="Proteomes" id="UP000001549"/>
    </source>
</evidence>
<protein>
    <submittedName>
        <fullName evidence="6">Squalene-associated FAD-dependent desaturase</fullName>
    </submittedName>
</protein>
<dbReference type="Proteomes" id="UP000001549">
    <property type="component" value="Chromosome"/>
</dbReference>
<feature type="binding site" evidence="3">
    <location>
        <begin position="71"/>
        <end position="72"/>
    </location>
    <ligand>
        <name>FAD</name>
        <dbReference type="ChEBI" id="CHEBI:57692"/>
    </ligand>
</feature>